<dbReference type="Proteomes" id="UP000799438">
    <property type="component" value="Unassembled WGS sequence"/>
</dbReference>
<dbReference type="GO" id="GO:0000448">
    <property type="term" value="P:cleavage in ITS2 between 5.8S rRNA and LSU-rRNA of tricistronic rRNA transcript (SSU-rRNA, 5.8S rRNA, LSU-rRNA)"/>
    <property type="evidence" value="ECO:0007669"/>
    <property type="project" value="TreeGrafter"/>
</dbReference>
<feature type="domain" description="Clp1 P-loop" evidence="9">
    <location>
        <begin position="158"/>
        <end position="360"/>
    </location>
</feature>
<evidence type="ECO:0000259" key="9">
    <source>
        <dbReference type="Pfam" id="PF16575"/>
    </source>
</evidence>
<dbReference type="PANTHER" id="PTHR12755">
    <property type="entry name" value="CLEAVAGE/POLYADENYLATION FACTOR IA SUBUNIT CLP1P"/>
    <property type="match status" value="1"/>
</dbReference>
<organism evidence="10 11">
    <name type="scientific">Aplosporella prunicola CBS 121167</name>
    <dbReference type="NCBI Taxonomy" id="1176127"/>
    <lineage>
        <taxon>Eukaryota</taxon>
        <taxon>Fungi</taxon>
        <taxon>Dikarya</taxon>
        <taxon>Ascomycota</taxon>
        <taxon>Pezizomycotina</taxon>
        <taxon>Dothideomycetes</taxon>
        <taxon>Dothideomycetes incertae sedis</taxon>
        <taxon>Botryosphaeriales</taxon>
        <taxon>Aplosporellaceae</taxon>
        <taxon>Aplosporella</taxon>
    </lineage>
</organism>
<dbReference type="RefSeq" id="XP_033400231.1">
    <property type="nucleotide sequence ID" value="XM_033542975.1"/>
</dbReference>
<evidence type="ECO:0000256" key="4">
    <source>
        <dbReference type="ARBA" id="ARBA00019824"/>
    </source>
</evidence>
<keyword evidence="5" id="KW-0808">Transferase</keyword>
<evidence type="ECO:0000256" key="6">
    <source>
        <dbReference type="ARBA" id="ARBA00022741"/>
    </source>
</evidence>
<keyword evidence="11" id="KW-1185">Reference proteome</keyword>
<dbReference type="GO" id="GO:0051731">
    <property type="term" value="F:polynucleotide 5'-hydroxyl-kinase activity"/>
    <property type="evidence" value="ECO:0007669"/>
    <property type="project" value="InterPro"/>
</dbReference>
<protein>
    <recommendedName>
        <fullName evidence="4">Polynucleotide 5'-hydroxyl-kinase GRC3</fullName>
    </recommendedName>
    <alternativeName>
        <fullName evidence="3">Polynucleotide 5'-hydroxyl-kinase grc3</fullName>
    </alternativeName>
</protein>
<evidence type="ECO:0000256" key="5">
    <source>
        <dbReference type="ARBA" id="ARBA00022679"/>
    </source>
</evidence>
<dbReference type="CDD" id="cd00882">
    <property type="entry name" value="Ras_like_GTPase"/>
    <property type="match status" value="1"/>
</dbReference>
<dbReference type="Gene3D" id="3.40.50.300">
    <property type="entry name" value="P-loop containing nucleotide triphosphate hydrolases"/>
    <property type="match status" value="1"/>
</dbReference>
<gene>
    <name evidence="10" type="ORF">K452DRAFT_306341</name>
</gene>
<reference evidence="10" key="1">
    <citation type="journal article" date="2020" name="Stud. Mycol.">
        <title>101 Dothideomycetes genomes: a test case for predicting lifestyles and emergence of pathogens.</title>
        <authorList>
            <person name="Haridas S."/>
            <person name="Albert R."/>
            <person name="Binder M."/>
            <person name="Bloem J."/>
            <person name="Labutti K."/>
            <person name="Salamov A."/>
            <person name="Andreopoulos B."/>
            <person name="Baker S."/>
            <person name="Barry K."/>
            <person name="Bills G."/>
            <person name="Bluhm B."/>
            <person name="Cannon C."/>
            <person name="Castanera R."/>
            <person name="Culley D."/>
            <person name="Daum C."/>
            <person name="Ezra D."/>
            <person name="Gonzalez J."/>
            <person name="Henrissat B."/>
            <person name="Kuo A."/>
            <person name="Liang C."/>
            <person name="Lipzen A."/>
            <person name="Lutzoni F."/>
            <person name="Magnuson J."/>
            <person name="Mondo S."/>
            <person name="Nolan M."/>
            <person name="Ohm R."/>
            <person name="Pangilinan J."/>
            <person name="Park H.-J."/>
            <person name="Ramirez L."/>
            <person name="Alfaro M."/>
            <person name="Sun H."/>
            <person name="Tritt A."/>
            <person name="Yoshinaga Y."/>
            <person name="Zwiers L.-H."/>
            <person name="Turgeon B."/>
            <person name="Goodwin S."/>
            <person name="Spatafora J."/>
            <person name="Crous P."/>
            <person name="Grigoriev I."/>
        </authorList>
    </citation>
    <scope>NUCLEOTIDE SEQUENCE</scope>
    <source>
        <strain evidence="10">CBS 121167</strain>
    </source>
</reference>
<name>A0A6A6BK76_9PEZI</name>
<dbReference type="InterPro" id="IPR045116">
    <property type="entry name" value="Clp1/Grc3"/>
</dbReference>
<comment type="similarity">
    <text evidence="2">Belongs to the Clp1 family. NOL9/GRC3 subfamily.</text>
</comment>
<comment type="function">
    <text evidence="1">Polynucleotide 5'-kinase involved in rRNA processing.</text>
</comment>
<evidence type="ECO:0000313" key="11">
    <source>
        <dbReference type="Proteomes" id="UP000799438"/>
    </source>
</evidence>
<keyword evidence="6" id="KW-0547">Nucleotide-binding</keyword>
<evidence type="ECO:0000256" key="8">
    <source>
        <dbReference type="ARBA" id="ARBA00022840"/>
    </source>
</evidence>
<dbReference type="InterPro" id="IPR027417">
    <property type="entry name" value="P-loop_NTPase"/>
</dbReference>
<dbReference type="EMBL" id="ML995479">
    <property type="protein sequence ID" value="KAF2144519.1"/>
    <property type="molecule type" value="Genomic_DNA"/>
</dbReference>
<dbReference type="GeneID" id="54300472"/>
<dbReference type="InterPro" id="IPR032319">
    <property type="entry name" value="CLP1_P"/>
</dbReference>
<evidence type="ECO:0000256" key="3">
    <source>
        <dbReference type="ARBA" id="ARBA00018706"/>
    </source>
</evidence>
<accession>A0A6A6BK76</accession>
<proteinExistence type="inferred from homology"/>
<evidence type="ECO:0000256" key="7">
    <source>
        <dbReference type="ARBA" id="ARBA00022777"/>
    </source>
</evidence>
<dbReference type="GO" id="GO:0005524">
    <property type="term" value="F:ATP binding"/>
    <property type="evidence" value="ECO:0007669"/>
    <property type="project" value="UniProtKB-KW"/>
</dbReference>
<dbReference type="Pfam" id="PF16575">
    <property type="entry name" value="CLP1_P"/>
    <property type="match status" value="1"/>
</dbReference>
<dbReference type="GO" id="GO:0005634">
    <property type="term" value="C:nucleus"/>
    <property type="evidence" value="ECO:0007669"/>
    <property type="project" value="TreeGrafter"/>
</dbReference>
<dbReference type="OrthoDB" id="4054781at2759"/>
<evidence type="ECO:0000256" key="1">
    <source>
        <dbReference type="ARBA" id="ARBA00003798"/>
    </source>
</evidence>
<dbReference type="PANTHER" id="PTHR12755:SF3">
    <property type="entry name" value="POLYNUCLEOTIDE 5'-HYDROXYL-KINASE NOL9"/>
    <property type="match status" value="1"/>
</dbReference>
<evidence type="ECO:0000313" key="10">
    <source>
        <dbReference type="EMBL" id="KAF2144519.1"/>
    </source>
</evidence>
<keyword evidence="8" id="KW-0067">ATP-binding</keyword>
<dbReference type="AlphaFoldDB" id="A0A6A6BK76"/>
<sequence>MTARLESGQTIAILGQYDLVVTKGVVMLYGAILRAGPQTRRILAPASHALPVIRCLSPDGSEVQLKSVRLELGSLENLSPLYGRLWKANTTAALPASKSSLQHDKLHWSFDNIHKLSDDPLGRPLYHLETPSEWQKPLDKICSSPPGQRLVSRVLVCGPKSSGKSTFSRMLLNRMFTVDRDVLKADDHSVFLLDIDPGQPEYAPPGQVSLIELQQPVLGPPLVHPSANTGLHQRTIRSHFIGANSPKDNPEHYVDCVLDLMKTYQKHIDADATYGPLVINSAGWTVGTGLTILLQLLEQLDITDVVYTTEEAGRTLDALSKASTTKKARMHILTAQPSGPNAAGRTAAEFRDMQMMSYFHLGAPKQRDPFQTWDATPLSGRRPYVLQYGENGCDFLGIMALGEAVTPCTLSNILNGAIIGIAVLDAESETVLAASGLDIARTPDENLPYLVSRDGKGQMEPLDPRTCRLIGLALVRSIDVKTQTLHIISPNANDHLIEELRPERTVLMLGNLDTPGWAYLEDLHLAAQKKAAKQKKEQAGSGAAVEDAEGEVVGAELDDDDAEIGEGNLPWLQKETGEGVGIVGAKRRLRRFVN</sequence>
<evidence type="ECO:0000256" key="2">
    <source>
        <dbReference type="ARBA" id="ARBA00011003"/>
    </source>
</evidence>
<keyword evidence="7" id="KW-0418">Kinase</keyword>